<sequence length="460" mass="51319">MRRGFLATSKAKERIDKAVSDSNTPVLPKFTELSHGVVPEAGVPKDYKPDFDHEYNEFSADTLNYPKKVAVYTSIPARGCNDKPSDIPGGWAECFIPGELKRELYSTPGFPRVPLAPTGGKAYCIKELEEPGRNDLGLFATRLIHAGDLVVDERPMLVVSGGSNVPLPESIASYMAEQLRQVTTLEQLKQVIFHGWGTLVKTAFDRMADEYKEEFMALANSHEHDGSDEIVGRIRTNGIQALDGAGSAVCKDISRVNHSCGPNTSFSWHTESFSVQLIAVRDIPPNTEITISYCNKLAPASERATTLAPYEISSCICTDTGLSCFDPARSKIGDARRAKFAQDIIALTPPFEKPPPGTPKDAWVQPALRRFRELEEEGLEGTEYYQKTAHQLMNVYTFLQDMEKTLFYAGKLKGVYKFYEKKELDMMYFNEEEIRESPMWTMGNLHKMGAPVFVSFAPLE</sequence>
<feature type="domain" description="SET" evidence="1">
    <location>
        <begin position="111"/>
        <end position="294"/>
    </location>
</feature>
<dbReference type="EMBL" id="JADNRY010000167">
    <property type="protein sequence ID" value="KAF9062595.1"/>
    <property type="molecule type" value="Genomic_DNA"/>
</dbReference>
<keyword evidence="3" id="KW-1185">Reference proteome</keyword>
<evidence type="ECO:0000313" key="2">
    <source>
        <dbReference type="EMBL" id="KAF9062595.1"/>
    </source>
</evidence>
<dbReference type="AlphaFoldDB" id="A0A9P5U0H3"/>
<dbReference type="InterPro" id="IPR001214">
    <property type="entry name" value="SET_dom"/>
</dbReference>
<dbReference type="InterPro" id="IPR053185">
    <property type="entry name" value="SET_domain_protein"/>
</dbReference>
<dbReference type="OrthoDB" id="5945798at2759"/>
<dbReference type="Gene3D" id="2.170.270.10">
    <property type="entry name" value="SET domain"/>
    <property type="match status" value="1"/>
</dbReference>
<dbReference type="PANTHER" id="PTHR47332:SF4">
    <property type="entry name" value="SET DOMAIN-CONTAINING PROTEIN 5"/>
    <property type="match status" value="1"/>
</dbReference>
<dbReference type="CDD" id="cd20071">
    <property type="entry name" value="SET_SMYD"/>
    <property type="match status" value="1"/>
</dbReference>
<evidence type="ECO:0000259" key="1">
    <source>
        <dbReference type="PROSITE" id="PS50280"/>
    </source>
</evidence>
<gene>
    <name evidence="2" type="ORF">BDP27DRAFT_1427733</name>
</gene>
<dbReference type="InterPro" id="IPR046341">
    <property type="entry name" value="SET_dom_sf"/>
</dbReference>
<protein>
    <recommendedName>
        <fullName evidence="1">SET domain-containing protein</fullName>
    </recommendedName>
</protein>
<organism evidence="2 3">
    <name type="scientific">Rhodocollybia butyracea</name>
    <dbReference type="NCBI Taxonomy" id="206335"/>
    <lineage>
        <taxon>Eukaryota</taxon>
        <taxon>Fungi</taxon>
        <taxon>Dikarya</taxon>
        <taxon>Basidiomycota</taxon>
        <taxon>Agaricomycotina</taxon>
        <taxon>Agaricomycetes</taxon>
        <taxon>Agaricomycetidae</taxon>
        <taxon>Agaricales</taxon>
        <taxon>Marasmiineae</taxon>
        <taxon>Omphalotaceae</taxon>
        <taxon>Rhodocollybia</taxon>
    </lineage>
</organism>
<dbReference type="PROSITE" id="PS50280">
    <property type="entry name" value="SET"/>
    <property type="match status" value="1"/>
</dbReference>
<reference evidence="2" key="1">
    <citation type="submission" date="2020-11" db="EMBL/GenBank/DDBJ databases">
        <authorList>
            <consortium name="DOE Joint Genome Institute"/>
            <person name="Ahrendt S."/>
            <person name="Riley R."/>
            <person name="Andreopoulos W."/>
            <person name="Labutti K."/>
            <person name="Pangilinan J."/>
            <person name="Ruiz-Duenas F.J."/>
            <person name="Barrasa J.M."/>
            <person name="Sanchez-Garcia M."/>
            <person name="Camarero S."/>
            <person name="Miyauchi S."/>
            <person name="Serrano A."/>
            <person name="Linde D."/>
            <person name="Babiker R."/>
            <person name="Drula E."/>
            <person name="Ayuso-Fernandez I."/>
            <person name="Pacheco R."/>
            <person name="Padilla G."/>
            <person name="Ferreira P."/>
            <person name="Barriuso J."/>
            <person name="Kellner H."/>
            <person name="Castanera R."/>
            <person name="Alfaro M."/>
            <person name="Ramirez L."/>
            <person name="Pisabarro A.G."/>
            <person name="Kuo A."/>
            <person name="Tritt A."/>
            <person name="Lipzen A."/>
            <person name="He G."/>
            <person name="Yan M."/>
            <person name="Ng V."/>
            <person name="Cullen D."/>
            <person name="Martin F."/>
            <person name="Rosso M.-N."/>
            <person name="Henrissat B."/>
            <person name="Hibbett D."/>
            <person name="Martinez A.T."/>
            <person name="Grigoriev I.V."/>
        </authorList>
    </citation>
    <scope>NUCLEOTIDE SEQUENCE</scope>
    <source>
        <strain evidence="2">AH 40177</strain>
    </source>
</reference>
<proteinExistence type="predicted"/>
<evidence type="ECO:0000313" key="3">
    <source>
        <dbReference type="Proteomes" id="UP000772434"/>
    </source>
</evidence>
<dbReference type="Pfam" id="PF00856">
    <property type="entry name" value="SET"/>
    <property type="match status" value="1"/>
</dbReference>
<name>A0A9P5U0H3_9AGAR</name>
<dbReference type="SUPFAM" id="SSF82199">
    <property type="entry name" value="SET domain"/>
    <property type="match status" value="1"/>
</dbReference>
<dbReference type="Proteomes" id="UP000772434">
    <property type="component" value="Unassembled WGS sequence"/>
</dbReference>
<comment type="caution">
    <text evidence="2">The sequence shown here is derived from an EMBL/GenBank/DDBJ whole genome shotgun (WGS) entry which is preliminary data.</text>
</comment>
<accession>A0A9P5U0H3</accession>
<dbReference type="SMART" id="SM00317">
    <property type="entry name" value="SET"/>
    <property type="match status" value="1"/>
</dbReference>
<dbReference type="PANTHER" id="PTHR47332">
    <property type="entry name" value="SET DOMAIN-CONTAINING PROTEIN 5"/>
    <property type="match status" value="1"/>
</dbReference>